<dbReference type="GO" id="GO:0006152">
    <property type="term" value="P:purine nucleoside catabolic process"/>
    <property type="evidence" value="ECO:0007669"/>
    <property type="project" value="TreeGrafter"/>
</dbReference>
<accession>A4RQW8</accession>
<dbReference type="STRING" id="436017.A4RQW8"/>
<dbReference type="HOGENOM" id="CLU_036838_2_0_1"/>
<dbReference type="eggNOG" id="KOG2938">
    <property type="taxonomic scope" value="Eukaryota"/>
</dbReference>
<evidence type="ECO:0000313" key="6">
    <source>
        <dbReference type="Proteomes" id="UP000001568"/>
    </source>
</evidence>
<evidence type="ECO:0000256" key="3">
    <source>
        <dbReference type="ARBA" id="ARBA00023295"/>
    </source>
</evidence>
<dbReference type="RefSeq" id="XP_001415461.1">
    <property type="nucleotide sequence ID" value="XM_001415424.1"/>
</dbReference>
<dbReference type="InterPro" id="IPR001910">
    <property type="entry name" value="Inosine/uridine_hydrolase_dom"/>
</dbReference>
<dbReference type="Gene3D" id="3.90.245.10">
    <property type="entry name" value="Ribonucleoside hydrolase-like"/>
    <property type="match status" value="1"/>
</dbReference>
<evidence type="ECO:0000313" key="5">
    <source>
        <dbReference type="EMBL" id="ABO93753.1"/>
    </source>
</evidence>
<gene>
    <name evidence="5" type="ORF">OSTLU_28809</name>
</gene>
<keyword evidence="6" id="KW-1185">Reference proteome</keyword>
<proteinExistence type="inferred from homology"/>
<comment type="similarity">
    <text evidence="1">Belongs to the IUNH family.</text>
</comment>
<dbReference type="Proteomes" id="UP000001568">
    <property type="component" value="Chromosome 1"/>
</dbReference>
<dbReference type="InterPro" id="IPR036452">
    <property type="entry name" value="Ribo_hydro-like"/>
</dbReference>
<dbReference type="PANTHER" id="PTHR12304">
    <property type="entry name" value="INOSINE-URIDINE PREFERRING NUCLEOSIDE HYDROLASE"/>
    <property type="match status" value="1"/>
</dbReference>
<dbReference type="KEGG" id="olu:OSTLU_28809"/>
<dbReference type="SUPFAM" id="SSF53590">
    <property type="entry name" value="Nucleoside hydrolase"/>
    <property type="match status" value="1"/>
</dbReference>
<dbReference type="EMBL" id="CP000581">
    <property type="protein sequence ID" value="ABO93753.1"/>
    <property type="molecule type" value="Genomic_DNA"/>
</dbReference>
<name>A4RQW8_OSTLU</name>
<dbReference type="InterPro" id="IPR023186">
    <property type="entry name" value="IUNH"/>
</dbReference>
<keyword evidence="3" id="KW-0326">Glycosidase</keyword>
<keyword evidence="2" id="KW-0378">Hydrolase</keyword>
<dbReference type="GO" id="GO:0008477">
    <property type="term" value="F:purine nucleosidase activity"/>
    <property type="evidence" value="ECO:0007669"/>
    <property type="project" value="TreeGrafter"/>
</dbReference>
<organism evidence="5 6">
    <name type="scientific">Ostreococcus lucimarinus (strain CCE9901)</name>
    <dbReference type="NCBI Taxonomy" id="436017"/>
    <lineage>
        <taxon>Eukaryota</taxon>
        <taxon>Viridiplantae</taxon>
        <taxon>Chlorophyta</taxon>
        <taxon>Mamiellophyceae</taxon>
        <taxon>Mamiellales</taxon>
        <taxon>Bathycoccaceae</taxon>
        <taxon>Ostreococcus</taxon>
    </lineage>
</organism>
<dbReference type="OMA" id="PRMWDIF"/>
<sequence>MWVDCDPGHDDAFALYLALHGTAERARVLVGASATHGNASAGKTTVNALRALAWIGARASRDGGEEGGRGTRDARRVAFAAGAERPLLRASSACEEIHGESGLDSASATDALEEYAWGEDERDWMGAGGIEALFHPRAKTAAEAMYDAFVRHVETSGRGRPFVVVATGPLTNVATMILAKRSQIDLFPDECRPVIFCMGGAVGDGNTGARAEFNIQCDPEAAKIVFESGLRVYMIPLEVTHTAIVTPSVLDSLTTGGHFDSGKAGASAHAKQIRSLLTFFKDTYENVFDFKTGPPLHDPCAVWAAINFIEGATYDESETDDRFRDLFEFTHERVDVECESRLTYGQTVIDRWGTSAEPKNVYVARSMNVDRFWEAMRDAIQHRLSWMS</sequence>
<dbReference type="GeneID" id="4999764"/>
<dbReference type="GO" id="GO:0005829">
    <property type="term" value="C:cytosol"/>
    <property type="evidence" value="ECO:0007669"/>
    <property type="project" value="TreeGrafter"/>
</dbReference>
<dbReference type="AlphaFoldDB" id="A4RQW8"/>
<feature type="domain" description="Inosine/uridine-preferring nucleoside hydrolase" evidence="4">
    <location>
        <begin position="1"/>
        <end position="374"/>
    </location>
</feature>
<protein>
    <recommendedName>
        <fullName evidence="4">Inosine/uridine-preferring nucleoside hydrolase domain-containing protein</fullName>
    </recommendedName>
</protein>
<dbReference type="PANTHER" id="PTHR12304:SF59">
    <property type="entry name" value="INOSINE-URIDINE PREFERRING NUCLEOSIDE HYDROLASE FAMILY PROTEIN"/>
    <property type="match status" value="1"/>
</dbReference>
<dbReference type="OrthoDB" id="432381at2759"/>
<evidence type="ECO:0000259" key="4">
    <source>
        <dbReference type="Pfam" id="PF01156"/>
    </source>
</evidence>
<dbReference type="Gramene" id="ABO93753">
    <property type="protein sequence ID" value="ABO93753"/>
    <property type="gene ID" value="OSTLU_28809"/>
</dbReference>
<reference evidence="5 6" key="1">
    <citation type="journal article" date="2007" name="Proc. Natl. Acad. Sci. U.S.A.">
        <title>The tiny eukaryote Ostreococcus provides genomic insights into the paradox of plankton speciation.</title>
        <authorList>
            <person name="Palenik B."/>
            <person name="Grimwood J."/>
            <person name="Aerts A."/>
            <person name="Rouze P."/>
            <person name="Salamov A."/>
            <person name="Putnam N."/>
            <person name="Dupont C."/>
            <person name="Jorgensen R."/>
            <person name="Derelle E."/>
            <person name="Rombauts S."/>
            <person name="Zhou K."/>
            <person name="Otillar R."/>
            <person name="Merchant S.S."/>
            <person name="Podell S."/>
            <person name="Gaasterland T."/>
            <person name="Napoli C."/>
            <person name="Gendler K."/>
            <person name="Manuell A."/>
            <person name="Tai V."/>
            <person name="Vallon O."/>
            <person name="Piganeau G."/>
            <person name="Jancek S."/>
            <person name="Heijde M."/>
            <person name="Jabbari K."/>
            <person name="Bowler C."/>
            <person name="Lohr M."/>
            <person name="Robbens S."/>
            <person name="Werner G."/>
            <person name="Dubchak I."/>
            <person name="Pazour G.J."/>
            <person name="Ren Q."/>
            <person name="Paulsen I."/>
            <person name="Delwiche C."/>
            <person name="Schmutz J."/>
            <person name="Rokhsar D."/>
            <person name="Van de Peer Y."/>
            <person name="Moreau H."/>
            <person name="Grigoriev I.V."/>
        </authorList>
    </citation>
    <scope>NUCLEOTIDE SEQUENCE [LARGE SCALE GENOMIC DNA]</scope>
    <source>
        <strain evidence="5 6">CCE9901</strain>
    </source>
</reference>
<evidence type="ECO:0000256" key="2">
    <source>
        <dbReference type="ARBA" id="ARBA00022801"/>
    </source>
</evidence>
<dbReference type="Pfam" id="PF01156">
    <property type="entry name" value="IU_nuc_hydro"/>
    <property type="match status" value="1"/>
</dbReference>
<evidence type="ECO:0000256" key="1">
    <source>
        <dbReference type="ARBA" id="ARBA00009176"/>
    </source>
</evidence>